<protein>
    <submittedName>
        <fullName evidence="1">Uncharacterized protein</fullName>
    </submittedName>
</protein>
<dbReference type="Proteomes" id="UP000236316">
    <property type="component" value="Segment"/>
</dbReference>
<keyword evidence="2" id="KW-1185">Reference proteome</keyword>
<accession>A0A2I2L5X2</accession>
<dbReference type="RefSeq" id="YP_009449236.1">
    <property type="nucleotide sequence ID" value="NC_036594.1"/>
</dbReference>
<dbReference type="GeneID" id="35381686"/>
<evidence type="ECO:0000313" key="2">
    <source>
        <dbReference type="Proteomes" id="UP000236316"/>
    </source>
</evidence>
<sequence length="271" mass="30815">MEVAPRYNELIKLGLKIATTEPVNEDIKKCILQFQNAIPETNIGKLSVFAEQWYKRHRNDLLVTPVDEEERILDDWLKNGGTNVYIQYADGVLPERHLKKERHRSIRLPLGEIYQQAIVKSQTNESIKNIPDRILFNLYKLASILEEDPVVKSKLDDHATYFVGSRTPESNFSDPRAMMGSMMESFKGILENAKNLKQDEKSNPLEALQTITKGNPFGEMISGFINGMGLKNEDMNDPDALLNKFQNVLSNVSEGDSTLTNPVKSFLEKNE</sequence>
<dbReference type="KEGG" id="vg:35381686"/>
<dbReference type="EMBL" id="LT906555">
    <property type="protein sequence ID" value="SNW62934.1"/>
    <property type="molecule type" value="Genomic_DNA"/>
</dbReference>
<proteinExistence type="predicted"/>
<gene>
    <name evidence="1" type="ORF">ORPV_1030</name>
</gene>
<name>A0A2I2L5X2_9VIRU</name>
<organism evidence="1">
    <name type="scientific">Orpheovirus IHUMI-LCC2</name>
    <dbReference type="NCBI Taxonomy" id="2023057"/>
    <lineage>
        <taxon>Viruses</taxon>
        <taxon>Varidnaviria</taxon>
        <taxon>Bamfordvirae</taxon>
        <taxon>Nucleocytoviricota</taxon>
        <taxon>Megaviricetes</taxon>
        <taxon>Pimascovirales</taxon>
        <taxon>Ocovirineae</taxon>
        <taxon>Orpheoviridae</taxon>
        <taxon>Alphaorpheovirus</taxon>
        <taxon>Alphaorpheovirus massiliense</taxon>
    </lineage>
</organism>
<evidence type="ECO:0000313" key="1">
    <source>
        <dbReference type="EMBL" id="SNW62934.1"/>
    </source>
</evidence>
<reference evidence="1" key="1">
    <citation type="submission" date="2017-08" db="EMBL/GenBank/DDBJ databases">
        <authorList>
            <consortium name="Urmite Genomes"/>
        </authorList>
    </citation>
    <scope>NUCLEOTIDE SEQUENCE [LARGE SCALE GENOMIC DNA]</scope>
    <source>
        <strain evidence="1">IHUMI-LCC2</strain>
    </source>
</reference>